<evidence type="ECO:0000313" key="2">
    <source>
        <dbReference type="Proteomes" id="UP000295680"/>
    </source>
</evidence>
<dbReference type="RefSeq" id="WP_132122868.1">
    <property type="nucleotide sequence ID" value="NZ_SLWS01000008.1"/>
</dbReference>
<dbReference type="Proteomes" id="UP000295680">
    <property type="component" value="Unassembled WGS sequence"/>
</dbReference>
<gene>
    <name evidence="1" type="ORF">EV192_108399</name>
</gene>
<proteinExistence type="predicted"/>
<sequence length="210" mass="23088">MNGRAFLEKVAKEQLAGGKGMVNRWEIQGIARGLVAAGVLDQQDADQVMTWLRTKMTEAGMLKVVTLGGQGTVSTSMPVARVPAGAVAERPPLPVLKRVVSLAGRSFTIADKTLHLVSLEVWSTMLVVRTARTYDEDDQPKYLDARLRWRGWDDQGTEYRSNSSTGSLWPQLIVDNRMYEPGPPDDARIFTVVAEHPTAQAVVELPLTSD</sequence>
<name>A0A4R2J7L3_9PSEU</name>
<dbReference type="AlphaFoldDB" id="A0A4R2J7L3"/>
<evidence type="ECO:0000313" key="1">
    <source>
        <dbReference type="EMBL" id="TCO55111.1"/>
    </source>
</evidence>
<dbReference type="OrthoDB" id="3615249at2"/>
<keyword evidence="2" id="KW-1185">Reference proteome</keyword>
<accession>A0A4R2J7L3</accession>
<protein>
    <submittedName>
        <fullName evidence="1">Uncharacterized protein</fullName>
    </submittedName>
</protein>
<reference evidence="1 2" key="1">
    <citation type="submission" date="2019-03" db="EMBL/GenBank/DDBJ databases">
        <title>Genomic Encyclopedia of Type Strains, Phase IV (KMG-IV): sequencing the most valuable type-strain genomes for metagenomic binning, comparative biology and taxonomic classification.</title>
        <authorList>
            <person name="Goeker M."/>
        </authorList>
    </citation>
    <scope>NUCLEOTIDE SEQUENCE [LARGE SCALE GENOMIC DNA]</scope>
    <source>
        <strain evidence="1 2">DSM 45934</strain>
    </source>
</reference>
<dbReference type="EMBL" id="SLWS01000008">
    <property type="protein sequence ID" value="TCO55111.1"/>
    <property type="molecule type" value="Genomic_DNA"/>
</dbReference>
<organism evidence="1 2">
    <name type="scientific">Actinocrispum wychmicini</name>
    <dbReference type="NCBI Taxonomy" id="1213861"/>
    <lineage>
        <taxon>Bacteria</taxon>
        <taxon>Bacillati</taxon>
        <taxon>Actinomycetota</taxon>
        <taxon>Actinomycetes</taxon>
        <taxon>Pseudonocardiales</taxon>
        <taxon>Pseudonocardiaceae</taxon>
        <taxon>Actinocrispum</taxon>
    </lineage>
</organism>
<comment type="caution">
    <text evidence="1">The sequence shown here is derived from an EMBL/GenBank/DDBJ whole genome shotgun (WGS) entry which is preliminary data.</text>
</comment>